<sequence length="472" mass="52914">MQTIGVPEPPTTGVTTTDVTNTAPPAMDNQTDLMVVIRAMQQSIEKLQVAIENSPPQSELPRPPGTSKTAERTSHIRHVTQTAEESDDERRNPRSRRHEENYYEAHSTRNTYANTGGMDLHLVPDQIMCRDFLVTLKGAAHQTGGRNNPQRADEAPPKDPHVINTISGRPSAGGLSSSSRKAYARKVNLAQGSAKRTKASISLEFDDADLDWVSLLHDDALVITLRINAFQVKRILVDTGSSADIIFEDAFNQMGISDDRHNEKALRHAEPVEALVSIPIVEGDEERHGAEQRYPNAEKLAFTLLITARKLRPCKWEWCRIDPQWQDAMSYTKKCDACQRFSSIPRQAPSPLSTLSSPTPFVMWGMDILGPFPLATAQRKFVIVAIDYFTKWVEAEALDSITERKYEDFFWQAVVCRFGISRVLTTDDGKQFDNLTFQIFCTNLSIEHRFTSVAHRKTNGQTEVTNAPFCKG</sequence>
<dbReference type="PROSITE" id="PS50994">
    <property type="entry name" value="INTEGRASE"/>
    <property type="match status" value="1"/>
</dbReference>
<evidence type="ECO:0000259" key="2">
    <source>
        <dbReference type="PROSITE" id="PS50994"/>
    </source>
</evidence>
<dbReference type="GO" id="GO:0015074">
    <property type="term" value="P:DNA integration"/>
    <property type="evidence" value="ECO:0007669"/>
    <property type="project" value="InterPro"/>
</dbReference>
<gene>
    <name evidence="3" type="ORF">RJ639_030406</name>
</gene>
<name>A0AA88X1U2_9ASTE</name>
<dbReference type="InterPro" id="IPR001584">
    <property type="entry name" value="Integrase_cat-core"/>
</dbReference>
<keyword evidence="4" id="KW-1185">Reference proteome</keyword>
<dbReference type="InterPro" id="IPR036397">
    <property type="entry name" value="RNaseH_sf"/>
</dbReference>
<dbReference type="PANTHER" id="PTHR37984:SF5">
    <property type="entry name" value="PROTEIN NYNRIN-LIKE"/>
    <property type="match status" value="1"/>
</dbReference>
<feature type="compositionally biased region" description="Basic and acidic residues" evidence="1">
    <location>
        <begin position="88"/>
        <end position="107"/>
    </location>
</feature>
<dbReference type="Pfam" id="PF00665">
    <property type="entry name" value="rve"/>
    <property type="match status" value="1"/>
</dbReference>
<feature type="compositionally biased region" description="Low complexity" evidence="1">
    <location>
        <begin position="1"/>
        <end position="25"/>
    </location>
</feature>
<dbReference type="Gene3D" id="3.30.420.10">
    <property type="entry name" value="Ribonuclease H-like superfamily/Ribonuclease H"/>
    <property type="match status" value="1"/>
</dbReference>
<evidence type="ECO:0000256" key="1">
    <source>
        <dbReference type="SAM" id="MobiDB-lite"/>
    </source>
</evidence>
<dbReference type="InterPro" id="IPR012337">
    <property type="entry name" value="RNaseH-like_sf"/>
</dbReference>
<comment type="caution">
    <text evidence="3">The sequence shown here is derived from an EMBL/GenBank/DDBJ whole genome shotgun (WGS) entry which is preliminary data.</text>
</comment>
<protein>
    <recommendedName>
        <fullName evidence="2">Integrase catalytic domain-containing protein</fullName>
    </recommendedName>
</protein>
<evidence type="ECO:0000313" key="3">
    <source>
        <dbReference type="EMBL" id="KAK3037629.1"/>
    </source>
</evidence>
<proteinExistence type="predicted"/>
<dbReference type="EMBL" id="JAVXUP010000117">
    <property type="protein sequence ID" value="KAK3037629.1"/>
    <property type="molecule type" value="Genomic_DNA"/>
</dbReference>
<feature type="domain" description="Integrase catalytic" evidence="2">
    <location>
        <begin position="356"/>
        <end position="472"/>
    </location>
</feature>
<dbReference type="InterPro" id="IPR050951">
    <property type="entry name" value="Retrovirus_Pol_polyprotein"/>
</dbReference>
<dbReference type="GO" id="GO:0003676">
    <property type="term" value="F:nucleic acid binding"/>
    <property type="evidence" value="ECO:0007669"/>
    <property type="project" value="InterPro"/>
</dbReference>
<dbReference type="PANTHER" id="PTHR37984">
    <property type="entry name" value="PROTEIN CBG26694"/>
    <property type="match status" value="1"/>
</dbReference>
<dbReference type="SUPFAM" id="SSF53098">
    <property type="entry name" value="Ribonuclease H-like"/>
    <property type="match status" value="1"/>
</dbReference>
<accession>A0AA88X1U2</accession>
<evidence type="ECO:0000313" key="4">
    <source>
        <dbReference type="Proteomes" id="UP001188597"/>
    </source>
</evidence>
<organism evidence="3 4">
    <name type="scientific">Escallonia herrerae</name>
    <dbReference type="NCBI Taxonomy" id="1293975"/>
    <lineage>
        <taxon>Eukaryota</taxon>
        <taxon>Viridiplantae</taxon>
        <taxon>Streptophyta</taxon>
        <taxon>Embryophyta</taxon>
        <taxon>Tracheophyta</taxon>
        <taxon>Spermatophyta</taxon>
        <taxon>Magnoliopsida</taxon>
        <taxon>eudicotyledons</taxon>
        <taxon>Gunneridae</taxon>
        <taxon>Pentapetalae</taxon>
        <taxon>asterids</taxon>
        <taxon>campanulids</taxon>
        <taxon>Escalloniales</taxon>
        <taxon>Escalloniaceae</taxon>
        <taxon>Escallonia</taxon>
    </lineage>
</organism>
<feature type="region of interest" description="Disordered" evidence="1">
    <location>
        <begin position="1"/>
        <end position="26"/>
    </location>
</feature>
<dbReference type="AlphaFoldDB" id="A0AA88X1U2"/>
<dbReference type="Proteomes" id="UP001188597">
    <property type="component" value="Unassembled WGS sequence"/>
</dbReference>
<reference evidence="3" key="1">
    <citation type="submission" date="2022-12" db="EMBL/GenBank/DDBJ databases">
        <title>Draft genome assemblies for two species of Escallonia (Escalloniales).</title>
        <authorList>
            <person name="Chanderbali A."/>
            <person name="Dervinis C."/>
            <person name="Anghel I."/>
            <person name="Soltis D."/>
            <person name="Soltis P."/>
            <person name="Zapata F."/>
        </authorList>
    </citation>
    <scope>NUCLEOTIDE SEQUENCE</scope>
    <source>
        <strain evidence="3">UCBG64.0493</strain>
        <tissue evidence="3">Leaf</tissue>
    </source>
</reference>
<feature type="region of interest" description="Disordered" evidence="1">
    <location>
        <begin position="52"/>
        <end position="110"/>
    </location>
</feature>